<dbReference type="InterPro" id="IPR009100">
    <property type="entry name" value="AcylCoA_DH/oxidase_NM_dom_sf"/>
</dbReference>
<dbReference type="SUPFAM" id="SSF56645">
    <property type="entry name" value="Acyl-CoA dehydrogenase NM domain-like"/>
    <property type="match status" value="1"/>
</dbReference>
<keyword evidence="2" id="KW-1185">Reference proteome</keyword>
<proteinExistence type="predicted"/>
<reference evidence="1 2" key="1">
    <citation type="submission" date="2022-03" db="EMBL/GenBank/DDBJ databases">
        <title>Pseudonocardia alaer sp. nov., a novel actinomycete isolated from reed forest soil.</title>
        <authorList>
            <person name="Wang L."/>
        </authorList>
    </citation>
    <scope>NUCLEOTIDE SEQUENCE [LARGE SCALE GENOMIC DNA]</scope>
    <source>
        <strain evidence="1 2">Y-16303</strain>
    </source>
</reference>
<evidence type="ECO:0000313" key="1">
    <source>
        <dbReference type="EMBL" id="MCH6171988.1"/>
    </source>
</evidence>
<sequence length="356" mass="36977">MSPDGSAALAAAPVDAADPVVAQARERAADIDAGREDPRATVRLAGDLGLLDAPLVRVTGLVEEVAGECLSTAFSLWAQRMVLTYLRTAALHTAAAADGELIEGVGSGAVPGCTAMAPTLRDVAGIAPVPVVAERTSVGLRRHGPIHWASQLYPDAVVVLPVRVGEDPGTAERAVVRIRLSDPGVQVAPAPPLLALDATASSSARLDGVAVAPDAVLSTDLAGFVATVRPTFLLLQTAFCTGLATRCVTDCAAHLTGVNAALQPDHDELGARLLDVRRRLHRWAARPDEPDKAGLLRLRLDAATVAVAAARLEATLRGGAGYRSGSAVARRLREASFLPVQAPTEGQLRWELSRCA</sequence>
<dbReference type="RefSeq" id="WP_241042795.1">
    <property type="nucleotide sequence ID" value="NZ_BAAAJF010000027.1"/>
</dbReference>
<evidence type="ECO:0000313" key="2">
    <source>
        <dbReference type="Proteomes" id="UP001299970"/>
    </source>
</evidence>
<organism evidence="1 2">
    <name type="scientific">Pseudonocardia alaniniphila</name>
    <dbReference type="NCBI Taxonomy" id="75291"/>
    <lineage>
        <taxon>Bacteria</taxon>
        <taxon>Bacillati</taxon>
        <taxon>Actinomycetota</taxon>
        <taxon>Actinomycetes</taxon>
        <taxon>Pseudonocardiales</taxon>
        <taxon>Pseudonocardiaceae</taxon>
        <taxon>Pseudonocardia</taxon>
    </lineage>
</organism>
<comment type="caution">
    <text evidence="1">The sequence shown here is derived from an EMBL/GenBank/DDBJ whole genome shotgun (WGS) entry which is preliminary data.</text>
</comment>
<protein>
    <submittedName>
        <fullName evidence="1">Acyl-CoA/acyl-ACP dehydrogenase</fullName>
    </submittedName>
</protein>
<name>A0ABS9TUA7_9PSEU</name>
<dbReference type="EMBL" id="JAKXMK010000053">
    <property type="protein sequence ID" value="MCH6171988.1"/>
    <property type="molecule type" value="Genomic_DNA"/>
</dbReference>
<accession>A0ABS9TUA7</accession>
<gene>
    <name evidence="1" type="ORF">MMF94_40430</name>
</gene>
<dbReference type="Proteomes" id="UP001299970">
    <property type="component" value="Unassembled WGS sequence"/>
</dbReference>